<dbReference type="Pfam" id="PF13477">
    <property type="entry name" value="Glyco_trans_4_2"/>
    <property type="match status" value="1"/>
</dbReference>
<dbReference type="STRING" id="1161919.EPIR_2320"/>
<feature type="domain" description="Glycosyltransferase subfamily 4-like N-terminal" evidence="2">
    <location>
        <begin position="4"/>
        <end position="149"/>
    </location>
</feature>
<protein>
    <submittedName>
        <fullName evidence="3">Putative glycosyltransferase</fullName>
        <ecNumber evidence="3">2.-.-.-</ecNumber>
    </submittedName>
</protein>
<proteinExistence type="predicted"/>
<dbReference type="InterPro" id="IPR028098">
    <property type="entry name" value="Glyco_trans_4-like_N"/>
</dbReference>
<feature type="domain" description="Glycosyl transferase family 1" evidence="1">
    <location>
        <begin position="194"/>
        <end position="352"/>
    </location>
</feature>
<dbReference type="CDD" id="cd03808">
    <property type="entry name" value="GT4_CapM-like"/>
    <property type="match status" value="1"/>
</dbReference>
<dbReference type="Proteomes" id="UP000018217">
    <property type="component" value="Unassembled WGS sequence"/>
</dbReference>
<accession>V5Z9R7</accession>
<dbReference type="EMBL" id="CAHS01000015">
    <property type="protein sequence ID" value="CCG87685.1"/>
    <property type="molecule type" value="Genomic_DNA"/>
</dbReference>
<comment type="caution">
    <text evidence="3">The sequence shown here is derived from an EMBL/GenBank/DDBJ whole genome shotgun (WGS) entry which is preliminary data.</text>
</comment>
<dbReference type="EC" id="2.-.-.-" evidence="3"/>
<dbReference type="PANTHER" id="PTHR12526:SF638">
    <property type="entry name" value="SPORE COAT PROTEIN SA"/>
    <property type="match status" value="1"/>
</dbReference>
<evidence type="ECO:0000259" key="2">
    <source>
        <dbReference type="Pfam" id="PF13477"/>
    </source>
</evidence>
<dbReference type="Pfam" id="PF00534">
    <property type="entry name" value="Glycos_transf_1"/>
    <property type="match status" value="1"/>
</dbReference>
<dbReference type="GO" id="GO:0016757">
    <property type="term" value="F:glycosyltransferase activity"/>
    <property type="evidence" value="ECO:0007669"/>
    <property type="project" value="InterPro"/>
</dbReference>
<keyword evidence="3" id="KW-0808">Transferase</keyword>
<gene>
    <name evidence="3" type="ORF">EPIR_2320</name>
</gene>
<evidence type="ECO:0000313" key="3">
    <source>
        <dbReference type="EMBL" id="CCG87685.1"/>
    </source>
</evidence>
<dbReference type="OrthoDB" id="9775208at2"/>
<name>V5Z9R7_9GAMM</name>
<keyword evidence="4" id="KW-1185">Reference proteome</keyword>
<dbReference type="SUPFAM" id="SSF53756">
    <property type="entry name" value="UDP-Glycosyltransferase/glycogen phosphorylase"/>
    <property type="match status" value="1"/>
</dbReference>
<organism evidence="3 4">
    <name type="scientific">Erwinia piriflorinigrans CFBP 5888</name>
    <dbReference type="NCBI Taxonomy" id="1161919"/>
    <lineage>
        <taxon>Bacteria</taxon>
        <taxon>Pseudomonadati</taxon>
        <taxon>Pseudomonadota</taxon>
        <taxon>Gammaproteobacteria</taxon>
        <taxon>Enterobacterales</taxon>
        <taxon>Erwiniaceae</taxon>
        <taxon>Erwinia</taxon>
    </lineage>
</organism>
<evidence type="ECO:0000313" key="4">
    <source>
        <dbReference type="Proteomes" id="UP000018217"/>
    </source>
</evidence>
<dbReference type="PANTHER" id="PTHR12526">
    <property type="entry name" value="GLYCOSYLTRANSFERASE"/>
    <property type="match status" value="1"/>
</dbReference>
<dbReference type="RefSeq" id="WP_023655473.1">
    <property type="nucleotide sequence ID" value="NZ_CAHS01000015.1"/>
</dbReference>
<dbReference type="GO" id="GO:1901135">
    <property type="term" value="P:carbohydrate derivative metabolic process"/>
    <property type="evidence" value="ECO:0007669"/>
    <property type="project" value="UniProtKB-ARBA"/>
</dbReference>
<dbReference type="InterPro" id="IPR001296">
    <property type="entry name" value="Glyco_trans_1"/>
</dbReference>
<evidence type="ECO:0000259" key="1">
    <source>
        <dbReference type="Pfam" id="PF00534"/>
    </source>
</evidence>
<sequence>MRIICYFVNSDWYFDLHWLERALSAKDDGYEIHVICNFDDESVFDKFKTLGFQCHKLNVRSQSLNPLQFLRSIFNFSSILKEIEPDILHCITVKPIIIGGLYAFFKNKSIVLSFVGLGRLFDSSSFLFNLLKKITTFIYKIILKNPRALLVFEHKLDRDKLLELSNASLSQTVVIDGAGVNTDLFCYHPEPLNDVPIVLFASRLIWSKGLYDLIQVKLKLREQGTNFRILVAGITVKGDKDAIPESLVQEWAAKGWIEWLGRSGDVAQLIREANLVVLPSVYNEGIPRILLESCAIGRACICYDSGGCRSLITDDENGFLVGKKDICSLAERIHYLLKRPLTRAEMGKRGAKIITERFSSEIVIASTLAVYKRLTASRK</sequence>
<dbReference type="Gene3D" id="3.40.50.2000">
    <property type="entry name" value="Glycogen Phosphorylase B"/>
    <property type="match status" value="2"/>
</dbReference>
<dbReference type="AlphaFoldDB" id="V5Z9R7"/>
<reference evidence="3 4" key="1">
    <citation type="journal article" date="2013" name="Syst. Appl. Microbiol.">
        <title>Phylogenetic position and virulence apparatus of the pear flower necrosis pathogen Erwinia piriflorinigrans CFBP 5888T as assessed by comparative genomics.</title>
        <authorList>
            <person name="Smits T.H."/>
            <person name="Rezzonico F."/>
            <person name="Lopez M.M."/>
            <person name="Blom J."/>
            <person name="Goesmann A."/>
            <person name="Frey J.E."/>
            <person name="Duffy B."/>
        </authorList>
    </citation>
    <scope>NUCLEOTIDE SEQUENCE [LARGE SCALE GENOMIC DNA]</scope>
    <source>
        <strain evidence="4">CFBP5888</strain>
    </source>
</reference>